<dbReference type="EMBL" id="BJMV01000006">
    <property type="protein sequence ID" value="GEB85626.1"/>
    <property type="molecule type" value="Genomic_DNA"/>
</dbReference>
<reference evidence="1 2" key="1">
    <citation type="submission" date="2019-06" db="EMBL/GenBank/DDBJ databases">
        <title>Whole genome shotgun sequence of Acetobacter peroxydans NBRC 13755.</title>
        <authorList>
            <person name="Hosoyama A."/>
            <person name="Uohara A."/>
            <person name="Ohji S."/>
            <person name="Ichikawa N."/>
        </authorList>
    </citation>
    <scope>NUCLEOTIDE SEQUENCE [LARGE SCALE GENOMIC DNA]</scope>
    <source>
        <strain evidence="1 2">NBRC 13755</strain>
    </source>
</reference>
<name>A0A4Y3TT87_9PROT</name>
<dbReference type="OrthoDB" id="6681382at2"/>
<evidence type="ECO:0008006" key="3">
    <source>
        <dbReference type="Google" id="ProtNLM"/>
    </source>
</evidence>
<evidence type="ECO:0000313" key="1">
    <source>
        <dbReference type="EMBL" id="GEB85626.1"/>
    </source>
</evidence>
<protein>
    <recommendedName>
        <fullName evidence="3">2OG-Fe dioxygenase family protein</fullName>
    </recommendedName>
</protein>
<gene>
    <name evidence="1" type="ORF">APE01nite_14230</name>
</gene>
<keyword evidence="2" id="KW-1185">Reference proteome</keyword>
<dbReference type="AlphaFoldDB" id="A0A4Y3TT87"/>
<dbReference type="InterPro" id="IPR018724">
    <property type="entry name" value="2OG-Fe_dioxygenase"/>
</dbReference>
<organism evidence="1 2">
    <name type="scientific">Acetobacter peroxydans</name>
    <dbReference type="NCBI Taxonomy" id="104098"/>
    <lineage>
        <taxon>Bacteria</taxon>
        <taxon>Pseudomonadati</taxon>
        <taxon>Pseudomonadota</taxon>
        <taxon>Alphaproteobacteria</taxon>
        <taxon>Acetobacterales</taxon>
        <taxon>Acetobacteraceae</taxon>
        <taxon>Acetobacter</taxon>
    </lineage>
</organism>
<proteinExistence type="predicted"/>
<accession>A0A4Y3TT87</accession>
<dbReference type="Pfam" id="PF10014">
    <property type="entry name" value="2OG-Fe_Oxy_2"/>
    <property type="match status" value="1"/>
</dbReference>
<evidence type="ECO:0000313" key="2">
    <source>
        <dbReference type="Proteomes" id="UP000317730"/>
    </source>
</evidence>
<dbReference type="RefSeq" id="WP_141376036.1">
    <property type="nucleotide sequence ID" value="NZ_BAPL01000005.1"/>
</dbReference>
<comment type="caution">
    <text evidence="1">The sequence shown here is derived from an EMBL/GenBank/DDBJ whole genome shotgun (WGS) entry which is preliminary data.</text>
</comment>
<dbReference type="GO" id="GO:0051213">
    <property type="term" value="F:dioxygenase activity"/>
    <property type="evidence" value="ECO:0007669"/>
    <property type="project" value="InterPro"/>
</dbReference>
<dbReference type="Proteomes" id="UP000317730">
    <property type="component" value="Unassembled WGS sequence"/>
</dbReference>
<sequence>MSTIVPPPSLPEETRPTLETLLENPLARDGFVFVRANAMHSLLPNLAQWDRFAASWDDLGVDLYMADGGRYRRRRYATFSLSGEMISRKPHQPHYQSRDYNTLNGGIERWFEPFLPESAANPALEAILRLVCRVATDLTPPERRPASWHAETHQFRIEAQPDMPGRPTPEGLHRDGVDWVCVIMIRRENVACGETSIHDLNRRLVGSFTLTEPLDTAFVNDNRVYHGVTPVERDDPTRPGWRDVLVVTLRHE</sequence>
<dbReference type="Gene3D" id="2.60.120.620">
    <property type="entry name" value="q2cbj1_9rhob like domain"/>
    <property type="match status" value="1"/>
</dbReference>